<evidence type="ECO:0000256" key="1">
    <source>
        <dbReference type="ARBA" id="ARBA00022801"/>
    </source>
</evidence>
<dbReference type="PANTHER" id="PTHR43798:SF31">
    <property type="entry name" value="AB HYDROLASE SUPERFAMILY PROTEIN YCLE"/>
    <property type="match status" value="1"/>
</dbReference>
<dbReference type="PRINTS" id="PR00111">
    <property type="entry name" value="ABHYDROLASE"/>
</dbReference>
<dbReference type="InterPro" id="IPR029058">
    <property type="entry name" value="AB_hydrolase_fold"/>
</dbReference>
<feature type="domain" description="AB hydrolase-1" evidence="2">
    <location>
        <begin position="21"/>
        <end position="156"/>
    </location>
</feature>
<dbReference type="Pfam" id="PF00561">
    <property type="entry name" value="Abhydrolase_1"/>
    <property type="match status" value="1"/>
</dbReference>
<protein>
    <submittedName>
        <fullName evidence="3">Pimeloyl-ACP methyl ester carboxylesterase</fullName>
    </submittedName>
</protein>
<evidence type="ECO:0000313" key="3">
    <source>
        <dbReference type="EMBL" id="PFG49960.1"/>
    </source>
</evidence>
<dbReference type="EMBL" id="PDJK01000002">
    <property type="protein sequence ID" value="PFG49960.1"/>
    <property type="molecule type" value="Genomic_DNA"/>
</dbReference>
<name>A0A2A9FHH1_9PSEU</name>
<dbReference type="GO" id="GO:0016020">
    <property type="term" value="C:membrane"/>
    <property type="evidence" value="ECO:0007669"/>
    <property type="project" value="TreeGrafter"/>
</dbReference>
<reference evidence="3 4" key="1">
    <citation type="submission" date="2017-10" db="EMBL/GenBank/DDBJ databases">
        <title>Sequencing the genomes of 1000 actinobacteria strains.</title>
        <authorList>
            <person name="Klenk H.-P."/>
        </authorList>
    </citation>
    <scope>NUCLEOTIDE SEQUENCE [LARGE SCALE GENOMIC DNA]</scope>
    <source>
        <strain evidence="3 4">DSM 46092</strain>
    </source>
</reference>
<keyword evidence="1" id="KW-0378">Hydrolase</keyword>
<accession>A0A2A9FHH1</accession>
<dbReference type="InterPro" id="IPR000073">
    <property type="entry name" value="AB_hydrolase_1"/>
</dbReference>
<dbReference type="Proteomes" id="UP000243542">
    <property type="component" value="Unassembled WGS sequence"/>
</dbReference>
<proteinExistence type="predicted"/>
<keyword evidence="4" id="KW-1185">Reference proteome</keyword>
<evidence type="ECO:0000313" key="4">
    <source>
        <dbReference type="Proteomes" id="UP000243542"/>
    </source>
</evidence>
<dbReference type="PANTHER" id="PTHR43798">
    <property type="entry name" value="MONOACYLGLYCEROL LIPASE"/>
    <property type="match status" value="1"/>
</dbReference>
<dbReference type="SUPFAM" id="SSF53474">
    <property type="entry name" value="alpha/beta-Hydrolases"/>
    <property type="match status" value="1"/>
</dbReference>
<gene>
    <name evidence="3" type="ORF">ATK36_5154</name>
</gene>
<organism evidence="3 4">
    <name type="scientific">Amycolatopsis sulphurea</name>
    <dbReference type="NCBI Taxonomy" id="76022"/>
    <lineage>
        <taxon>Bacteria</taxon>
        <taxon>Bacillati</taxon>
        <taxon>Actinomycetota</taxon>
        <taxon>Actinomycetes</taxon>
        <taxon>Pseudonocardiales</taxon>
        <taxon>Pseudonocardiaceae</taxon>
        <taxon>Amycolatopsis</taxon>
    </lineage>
</organism>
<dbReference type="GO" id="GO:0016787">
    <property type="term" value="F:hydrolase activity"/>
    <property type="evidence" value="ECO:0007669"/>
    <property type="project" value="UniProtKB-KW"/>
</dbReference>
<dbReference type="RefSeq" id="WP_098513785.1">
    <property type="nucleotide sequence ID" value="NZ_JBIAKZ010000028.1"/>
</dbReference>
<dbReference type="AlphaFoldDB" id="A0A2A9FHH1"/>
<comment type="caution">
    <text evidence="3">The sequence shown here is derived from an EMBL/GenBank/DDBJ whole genome shotgun (WGS) entry which is preliminary data.</text>
</comment>
<dbReference type="InterPro" id="IPR050266">
    <property type="entry name" value="AB_hydrolase_sf"/>
</dbReference>
<evidence type="ECO:0000259" key="2">
    <source>
        <dbReference type="Pfam" id="PF00561"/>
    </source>
</evidence>
<dbReference type="Gene3D" id="3.40.50.1820">
    <property type="entry name" value="alpha/beta hydrolase"/>
    <property type="match status" value="1"/>
</dbReference>
<sequence length="262" mass="28062">MPYFAVRPEVELFATDEGTGPAVLLLHGWAGDGTDWSPLAADLIADHRVLVPDHRGHGRSSVPDGPYDAKTLAADAATLLRACDVPSAVVIGHSLGGAVASALAVEEPALVDALVLVEPAQGRHDDLLEPALEAMRADPYSAAAQVFATFPAPDSPPWLEVWRRRRLAGTPLRVIADVYEQLFAGPDALGREVVGQSYLSRRRCPILSLYGGASPTFAAWDRALPHGPHDEVVEWPTTGHFPQHDDPAGFSALVRRWLSGVL</sequence>